<dbReference type="AlphaFoldDB" id="A0A183U1I9"/>
<reference evidence="4" key="1">
    <citation type="submission" date="2016-06" db="UniProtKB">
        <authorList>
            <consortium name="WormBaseParasite"/>
        </authorList>
    </citation>
    <scope>IDENTIFICATION</scope>
</reference>
<name>A0A183U1I9_TOXCA</name>
<evidence type="ECO:0000256" key="1">
    <source>
        <dbReference type="SAM" id="MobiDB-lite"/>
    </source>
</evidence>
<keyword evidence="3" id="KW-1185">Reference proteome</keyword>
<proteinExistence type="predicted"/>
<dbReference type="Proteomes" id="UP000050794">
    <property type="component" value="Unassembled WGS sequence"/>
</dbReference>
<sequence length="163" mass="18490">MLGLTVVRAMEVHELMAADYPAIYSEYQRAAADKVKLQMVEQQKQLDAMIQPPKNRWRRCISEVTWPGPYPVALVSGQFHEHYERYTSAELRRLPLSAILDYEYLLPPKRGISPPLVVVHNEELLSPLLNEGDQDALPSLQSTEDGQSGAEENCKKQVNVMLT</sequence>
<evidence type="ECO:0000313" key="4">
    <source>
        <dbReference type="WBParaSite" id="TCNE_0000235901-mRNA-1"/>
    </source>
</evidence>
<evidence type="ECO:0000313" key="3">
    <source>
        <dbReference type="Proteomes" id="UP000050794"/>
    </source>
</evidence>
<protein>
    <submittedName>
        <fullName evidence="4">Chromo domain-containing protein</fullName>
    </submittedName>
</protein>
<dbReference type="EMBL" id="UYWY01002308">
    <property type="protein sequence ID" value="VDM27936.1"/>
    <property type="molecule type" value="Genomic_DNA"/>
</dbReference>
<accession>A0A183U1I9</accession>
<organism evidence="3 4">
    <name type="scientific">Toxocara canis</name>
    <name type="common">Canine roundworm</name>
    <dbReference type="NCBI Taxonomy" id="6265"/>
    <lineage>
        <taxon>Eukaryota</taxon>
        <taxon>Metazoa</taxon>
        <taxon>Ecdysozoa</taxon>
        <taxon>Nematoda</taxon>
        <taxon>Chromadorea</taxon>
        <taxon>Rhabditida</taxon>
        <taxon>Spirurina</taxon>
        <taxon>Ascaridomorpha</taxon>
        <taxon>Ascaridoidea</taxon>
        <taxon>Toxocaridae</taxon>
        <taxon>Toxocara</taxon>
    </lineage>
</organism>
<feature type="region of interest" description="Disordered" evidence="1">
    <location>
        <begin position="132"/>
        <end position="152"/>
    </location>
</feature>
<gene>
    <name evidence="2" type="ORF">TCNE_LOCUS2359</name>
</gene>
<dbReference type="WBParaSite" id="TCNE_0000235901-mRNA-1">
    <property type="protein sequence ID" value="TCNE_0000235901-mRNA-1"/>
    <property type="gene ID" value="TCNE_0000235901"/>
</dbReference>
<reference evidence="2 3" key="2">
    <citation type="submission" date="2018-11" db="EMBL/GenBank/DDBJ databases">
        <authorList>
            <consortium name="Pathogen Informatics"/>
        </authorList>
    </citation>
    <scope>NUCLEOTIDE SEQUENCE [LARGE SCALE GENOMIC DNA]</scope>
</reference>
<evidence type="ECO:0000313" key="2">
    <source>
        <dbReference type="EMBL" id="VDM27936.1"/>
    </source>
</evidence>